<evidence type="ECO:0000313" key="2">
    <source>
        <dbReference type="Proteomes" id="UP001148737"/>
    </source>
</evidence>
<accession>A0ACC1R9Z8</accession>
<keyword evidence="2" id="KW-1185">Reference proteome</keyword>
<protein>
    <submittedName>
        <fullName evidence="1">Uncharacterized protein</fullName>
    </submittedName>
</protein>
<organism evidence="1 2">
    <name type="scientific">Lecanicillium saksenae</name>
    <dbReference type="NCBI Taxonomy" id="468837"/>
    <lineage>
        <taxon>Eukaryota</taxon>
        <taxon>Fungi</taxon>
        <taxon>Dikarya</taxon>
        <taxon>Ascomycota</taxon>
        <taxon>Pezizomycotina</taxon>
        <taxon>Sordariomycetes</taxon>
        <taxon>Hypocreomycetidae</taxon>
        <taxon>Hypocreales</taxon>
        <taxon>Cordycipitaceae</taxon>
        <taxon>Lecanicillium</taxon>
    </lineage>
</organism>
<dbReference type="Proteomes" id="UP001148737">
    <property type="component" value="Unassembled WGS sequence"/>
</dbReference>
<dbReference type="EMBL" id="JANAKD010000015">
    <property type="protein sequence ID" value="KAJ3499298.1"/>
    <property type="molecule type" value="Genomic_DNA"/>
</dbReference>
<proteinExistence type="predicted"/>
<gene>
    <name evidence="1" type="ORF">NLG97_g461</name>
</gene>
<reference evidence="1" key="1">
    <citation type="submission" date="2022-07" db="EMBL/GenBank/DDBJ databases">
        <title>Genome Sequence of Lecanicillium saksenae.</title>
        <authorList>
            <person name="Buettner E."/>
        </authorList>
    </citation>
    <scope>NUCLEOTIDE SEQUENCE</scope>
    <source>
        <strain evidence="1">VT-O1</strain>
    </source>
</reference>
<evidence type="ECO:0000313" key="1">
    <source>
        <dbReference type="EMBL" id="KAJ3499298.1"/>
    </source>
</evidence>
<sequence length="342" mass="37879">MRHSMNQEFLISEFDRLVSEGLVLYDDKQTVLRQQDDGLTVGHFCIPNRILFVSVPLTDCNKFQFVLTAALRKKPTAATAGEQPKELVDKKVRPGSDIDTSGYEIGEVGGSHVLVANKFCYARPHYLLLTKDGYQRQYEPLNRSDIAAAWTLLSIPGAGNFAVFFNCGKGAGYSRLHKHMQLMPIPADSFASFLDSADEPEPNVPFQWFYQRCSDSGGATADDVVETYRRLLKQAASAIESCQGCETDNFPGAACSHNVIMTAKWIIVIPRRRPSVRGESGANAMGMLGYIAVPSQSDIDNWMEQGPSNLLRQLGVPKSHRKFSEPNHNRSAACNRELSGIE</sequence>
<comment type="caution">
    <text evidence="1">The sequence shown here is derived from an EMBL/GenBank/DDBJ whole genome shotgun (WGS) entry which is preliminary data.</text>
</comment>
<name>A0ACC1R9Z8_9HYPO</name>